<evidence type="ECO:0000313" key="8">
    <source>
        <dbReference type="EMBL" id="KAF2236779.1"/>
    </source>
</evidence>
<dbReference type="EMBL" id="ML991783">
    <property type="protein sequence ID" value="KAF2236779.1"/>
    <property type="molecule type" value="Genomic_DNA"/>
</dbReference>
<evidence type="ECO:0000256" key="1">
    <source>
        <dbReference type="ARBA" id="ARBA00004141"/>
    </source>
</evidence>
<dbReference type="AlphaFoldDB" id="A0A6A6HFZ2"/>
<feature type="transmembrane region" description="Helical" evidence="7">
    <location>
        <begin position="202"/>
        <end position="221"/>
    </location>
</feature>
<feature type="transmembrane region" description="Helical" evidence="7">
    <location>
        <begin position="281"/>
        <end position="303"/>
    </location>
</feature>
<evidence type="ECO:0000256" key="2">
    <source>
        <dbReference type="ARBA" id="ARBA00022448"/>
    </source>
</evidence>
<gene>
    <name evidence="8" type="ORF">EV356DRAFT_530683</name>
</gene>
<feature type="transmembrane region" description="Helical" evidence="7">
    <location>
        <begin position="411"/>
        <end position="434"/>
    </location>
</feature>
<feature type="transmembrane region" description="Helical" evidence="7">
    <location>
        <begin position="128"/>
        <end position="156"/>
    </location>
</feature>
<evidence type="ECO:0000256" key="3">
    <source>
        <dbReference type="ARBA" id="ARBA00022692"/>
    </source>
</evidence>
<proteinExistence type="predicted"/>
<evidence type="ECO:0000313" key="9">
    <source>
        <dbReference type="Proteomes" id="UP000800092"/>
    </source>
</evidence>
<dbReference type="InterPro" id="IPR002293">
    <property type="entry name" value="AA/rel_permease1"/>
</dbReference>
<organism evidence="8 9">
    <name type="scientific">Viridothelium virens</name>
    <name type="common">Speckled blister lichen</name>
    <name type="synonym">Trypethelium virens</name>
    <dbReference type="NCBI Taxonomy" id="1048519"/>
    <lineage>
        <taxon>Eukaryota</taxon>
        <taxon>Fungi</taxon>
        <taxon>Dikarya</taxon>
        <taxon>Ascomycota</taxon>
        <taxon>Pezizomycotina</taxon>
        <taxon>Dothideomycetes</taxon>
        <taxon>Dothideomycetes incertae sedis</taxon>
        <taxon>Trypetheliales</taxon>
        <taxon>Trypetheliaceae</taxon>
        <taxon>Viridothelium</taxon>
    </lineage>
</organism>
<feature type="compositionally biased region" description="Polar residues" evidence="6">
    <location>
        <begin position="14"/>
        <end position="25"/>
    </location>
</feature>
<keyword evidence="4 7" id="KW-1133">Transmembrane helix</keyword>
<dbReference type="GO" id="GO:0022857">
    <property type="term" value="F:transmembrane transporter activity"/>
    <property type="evidence" value="ECO:0007669"/>
    <property type="project" value="InterPro"/>
</dbReference>
<protein>
    <submittedName>
        <fullName evidence="8">Amino acid transporter</fullName>
    </submittedName>
</protein>
<comment type="subcellular location">
    <subcellularLocation>
        <location evidence="1">Membrane</location>
        <topology evidence="1">Multi-pass membrane protein</topology>
    </subcellularLocation>
</comment>
<evidence type="ECO:0000256" key="7">
    <source>
        <dbReference type="SAM" id="Phobius"/>
    </source>
</evidence>
<keyword evidence="2" id="KW-0813">Transport</keyword>
<dbReference type="PANTHER" id="PTHR45649:SF1">
    <property type="entry name" value="TRANSPORTER, PUTATIVE (EUROFUNG)-RELATED"/>
    <property type="match status" value="1"/>
</dbReference>
<feature type="transmembrane region" description="Helical" evidence="7">
    <location>
        <begin position="385"/>
        <end position="405"/>
    </location>
</feature>
<evidence type="ECO:0000256" key="4">
    <source>
        <dbReference type="ARBA" id="ARBA00022989"/>
    </source>
</evidence>
<feature type="transmembrane region" description="Helical" evidence="7">
    <location>
        <begin position="47"/>
        <end position="71"/>
    </location>
</feature>
<name>A0A6A6HFZ2_VIRVR</name>
<feature type="transmembrane region" description="Helical" evidence="7">
    <location>
        <begin position="486"/>
        <end position="508"/>
    </location>
</feature>
<evidence type="ECO:0000256" key="5">
    <source>
        <dbReference type="ARBA" id="ARBA00023136"/>
    </source>
</evidence>
<dbReference type="Pfam" id="PF13520">
    <property type="entry name" value="AA_permease_2"/>
    <property type="match status" value="1"/>
</dbReference>
<accession>A0A6A6HFZ2</accession>
<sequence>MDNDMELNGMNGFSDKQPSVTSQPKSLDRDEAVLARFGKKQRLRRRFGLISAIGITSTLMITWEAITATLLNGLENGGPAGLIYTYLFVWGGAILQTLVMAELASMIPLAGGPFNWVAILAPRYCRKYLSYLAGWLSVISYLALVSATCYVAGTLVQGLLILNYPSYVYENWHGTLLFYAVLFFGLFVNTILGRLLPQIESLLLVFHILGFFAILIPIVYLAPQHQSASEVFGTFLNTGEYSSNFAAALVGMVTVTNSFPGLDAADHIAEEIHDAPRVIPIAIGTSTMLNGIMGFAMLLALLFCQPDDIQSTIGSDTFYPFINIYAYATQSNSGATALTAVLICTQIFGAIGMIATSSRMIWAFAREGGLPFSKYLSRVDEKTRLPIWAIGVTTVISLLLALINIGSTVGFTAFISLVVAGYYSSFLLAASVMLHKRLTVPASQIPWGWFKLGRFGVPITVLSIAFTIIGGIFSFFPSTVDPTPETMNYCVLVYGSALLFSAVFWLLYGRKTYTGPIMETDA</sequence>
<dbReference type="Gene3D" id="1.20.1740.10">
    <property type="entry name" value="Amino acid/polyamine transporter I"/>
    <property type="match status" value="1"/>
</dbReference>
<dbReference type="PIRSF" id="PIRSF006060">
    <property type="entry name" value="AA_transporter"/>
    <property type="match status" value="1"/>
</dbReference>
<feature type="transmembrane region" description="Helical" evidence="7">
    <location>
        <begin position="176"/>
        <end position="195"/>
    </location>
</feature>
<dbReference type="OrthoDB" id="3257095at2759"/>
<feature type="transmembrane region" description="Helical" evidence="7">
    <location>
        <begin position="83"/>
        <end position="107"/>
    </location>
</feature>
<dbReference type="GO" id="GO:0016020">
    <property type="term" value="C:membrane"/>
    <property type="evidence" value="ECO:0007669"/>
    <property type="project" value="UniProtKB-SubCell"/>
</dbReference>
<feature type="transmembrane region" description="Helical" evidence="7">
    <location>
        <begin position="337"/>
        <end position="364"/>
    </location>
</feature>
<dbReference type="PANTHER" id="PTHR45649">
    <property type="entry name" value="AMINO-ACID PERMEASE BAT1"/>
    <property type="match status" value="1"/>
</dbReference>
<dbReference type="Proteomes" id="UP000800092">
    <property type="component" value="Unassembled WGS sequence"/>
</dbReference>
<reference evidence="8" key="1">
    <citation type="journal article" date="2020" name="Stud. Mycol.">
        <title>101 Dothideomycetes genomes: a test case for predicting lifestyles and emergence of pathogens.</title>
        <authorList>
            <person name="Haridas S."/>
            <person name="Albert R."/>
            <person name="Binder M."/>
            <person name="Bloem J."/>
            <person name="Labutti K."/>
            <person name="Salamov A."/>
            <person name="Andreopoulos B."/>
            <person name="Baker S."/>
            <person name="Barry K."/>
            <person name="Bills G."/>
            <person name="Bluhm B."/>
            <person name="Cannon C."/>
            <person name="Castanera R."/>
            <person name="Culley D."/>
            <person name="Daum C."/>
            <person name="Ezra D."/>
            <person name="Gonzalez J."/>
            <person name="Henrissat B."/>
            <person name="Kuo A."/>
            <person name="Liang C."/>
            <person name="Lipzen A."/>
            <person name="Lutzoni F."/>
            <person name="Magnuson J."/>
            <person name="Mondo S."/>
            <person name="Nolan M."/>
            <person name="Ohm R."/>
            <person name="Pangilinan J."/>
            <person name="Park H.-J."/>
            <person name="Ramirez L."/>
            <person name="Alfaro M."/>
            <person name="Sun H."/>
            <person name="Tritt A."/>
            <person name="Yoshinaga Y."/>
            <person name="Zwiers L.-H."/>
            <person name="Turgeon B."/>
            <person name="Goodwin S."/>
            <person name="Spatafora J."/>
            <person name="Crous P."/>
            <person name="Grigoriev I."/>
        </authorList>
    </citation>
    <scope>NUCLEOTIDE SEQUENCE</scope>
    <source>
        <strain evidence="8">Tuck. ex Michener</strain>
    </source>
</reference>
<keyword evidence="5 7" id="KW-0472">Membrane</keyword>
<feature type="region of interest" description="Disordered" evidence="6">
    <location>
        <begin position="1"/>
        <end position="27"/>
    </location>
</feature>
<feature type="transmembrane region" description="Helical" evidence="7">
    <location>
        <begin position="455"/>
        <end position="480"/>
    </location>
</feature>
<keyword evidence="9" id="KW-1185">Reference proteome</keyword>
<evidence type="ECO:0000256" key="6">
    <source>
        <dbReference type="SAM" id="MobiDB-lite"/>
    </source>
</evidence>
<keyword evidence="3 7" id="KW-0812">Transmembrane</keyword>